<dbReference type="PANTHER" id="PTHR11207">
    <property type="entry name" value="RIBONUCLEASE III"/>
    <property type="match status" value="1"/>
</dbReference>
<dbReference type="SMART" id="SM00535">
    <property type="entry name" value="RIBOc"/>
    <property type="match status" value="1"/>
</dbReference>
<feature type="region of interest" description="Disordered" evidence="2">
    <location>
        <begin position="262"/>
        <end position="284"/>
    </location>
</feature>
<evidence type="ECO:0000259" key="3">
    <source>
        <dbReference type="PROSITE" id="PS50142"/>
    </source>
</evidence>
<sequence>MSKRSFSDYSSESISQDAISQIVQQAEDLLRAARVLKDGLDNGKRQDENAVERLREINNRLSPAINELGKPSMVSSHKLPKLDKSPDILIPSTAALTPWSPEDLASPRPILPPVLDPALERAAFTHQGMVSQGEQSYERLEWIGDAYLYLMSSAFIYQSFPKLPAGRCSQYRELLVRNKTLSQYTSDYHMQRRLRFPPEFDPTNNAGGTLMADKQKKKILGDIFESYVAAAILSDPAQGLSQVSSWMKALWAEELKEELSSEFRRRAQAPTQPANGESAGQPAQDLYPKVVLSRTIGAPGVRIEYRDEGKPGTEKKTGLPWYTIGVYLDGWGVKNYKMGYGGALSKKEAGQKAAQSALNNKQMIEKFAQKKKDFSAAMEAQREYAEWKA</sequence>
<dbReference type="GO" id="GO:0034475">
    <property type="term" value="P:U4 snRNA 3'-end processing"/>
    <property type="evidence" value="ECO:0007669"/>
    <property type="project" value="TreeGrafter"/>
</dbReference>
<proteinExistence type="predicted"/>
<feature type="domain" description="RNase III" evidence="3">
    <location>
        <begin position="119"/>
        <end position="236"/>
    </location>
</feature>
<dbReference type="GO" id="GO:0006364">
    <property type="term" value="P:rRNA processing"/>
    <property type="evidence" value="ECO:0007669"/>
    <property type="project" value="TreeGrafter"/>
</dbReference>
<keyword evidence="1" id="KW-0694">RNA-binding</keyword>
<evidence type="ECO:0000256" key="2">
    <source>
        <dbReference type="SAM" id="MobiDB-lite"/>
    </source>
</evidence>
<dbReference type="GO" id="GO:0003723">
    <property type="term" value="F:RNA binding"/>
    <property type="evidence" value="ECO:0007669"/>
    <property type="project" value="UniProtKB-KW"/>
</dbReference>
<evidence type="ECO:0000313" key="4">
    <source>
        <dbReference type="EMBL" id="KAI1857927.1"/>
    </source>
</evidence>
<dbReference type="Gene3D" id="1.10.1520.10">
    <property type="entry name" value="Ribonuclease III domain"/>
    <property type="match status" value="1"/>
</dbReference>
<dbReference type="EMBL" id="JAFIMR010000038">
    <property type="protein sequence ID" value="KAI1857927.1"/>
    <property type="molecule type" value="Genomic_DNA"/>
</dbReference>
<dbReference type="AlphaFoldDB" id="A0A9Q0AK24"/>
<dbReference type="PROSITE" id="PS50142">
    <property type="entry name" value="RNASE_3_2"/>
    <property type="match status" value="1"/>
</dbReference>
<dbReference type="Gene3D" id="3.30.160.20">
    <property type="match status" value="1"/>
</dbReference>
<dbReference type="SUPFAM" id="SSF54768">
    <property type="entry name" value="dsRNA-binding domain-like"/>
    <property type="match status" value="1"/>
</dbReference>
<comment type="caution">
    <text evidence="4">The sequence shown here is derived from an EMBL/GenBank/DDBJ whole genome shotgun (WGS) entry which is preliminary data.</text>
</comment>
<dbReference type="InterPro" id="IPR000999">
    <property type="entry name" value="RNase_III_dom"/>
</dbReference>
<dbReference type="PANTHER" id="PTHR11207:SF0">
    <property type="entry name" value="RIBONUCLEASE 3"/>
    <property type="match status" value="1"/>
</dbReference>
<dbReference type="SUPFAM" id="SSF69065">
    <property type="entry name" value="RNase III domain-like"/>
    <property type="match status" value="1"/>
</dbReference>
<dbReference type="GO" id="GO:0005654">
    <property type="term" value="C:nucleoplasm"/>
    <property type="evidence" value="ECO:0007669"/>
    <property type="project" value="TreeGrafter"/>
</dbReference>
<organism evidence="4 5">
    <name type="scientific">Neoarthrinium moseri</name>
    <dbReference type="NCBI Taxonomy" id="1658444"/>
    <lineage>
        <taxon>Eukaryota</taxon>
        <taxon>Fungi</taxon>
        <taxon>Dikarya</taxon>
        <taxon>Ascomycota</taxon>
        <taxon>Pezizomycotina</taxon>
        <taxon>Sordariomycetes</taxon>
        <taxon>Xylariomycetidae</taxon>
        <taxon>Amphisphaeriales</taxon>
        <taxon>Apiosporaceae</taxon>
        <taxon>Neoarthrinium</taxon>
    </lineage>
</organism>
<protein>
    <recommendedName>
        <fullName evidence="3">RNase III domain-containing protein</fullName>
    </recommendedName>
</protein>
<dbReference type="InterPro" id="IPR036389">
    <property type="entry name" value="RNase_III_sf"/>
</dbReference>
<reference evidence="4" key="1">
    <citation type="submission" date="2021-03" db="EMBL/GenBank/DDBJ databases">
        <title>Revisited historic fungal species revealed as producer of novel bioactive compounds through whole genome sequencing and comparative genomics.</title>
        <authorList>
            <person name="Vignolle G.A."/>
            <person name="Hochenegger N."/>
            <person name="Mach R.L."/>
            <person name="Mach-Aigner A.R."/>
            <person name="Javad Rahimi M."/>
            <person name="Salim K.A."/>
            <person name="Chan C.M."/>
            <person name="Lim L.B.L."/>
            <person name="Cai F."/>
            <person name="Druzhinina I.S."/>
            <person name="U'Ren J.M."/>
            <person name="Derntl C."/>
        </authorList>
    </citation>
    <scope>NUCLEOTIDE SEQUENCE</scope>
    <source>
        <strain evidence="4">TUCIM 5799</strain>
    </source>
</reference>
<accession>A0A9Q0AK24</accession>
<dbReference type="Proteomes" id="UP000829685">
    <property type="component" value="Unassembled WGS sequence"/>
</dbReference>
<evidence type="ECO:0000313" key="5">
    <source>
        <dbReference type="Proteomes" id="UP000829685"/>
    </source>
</evidence>
<dbReference type="CDD" id="cd00593">
    <property type="entry name" value="RIBOc"/>
    <property type="match status" value="1"/>
</dbReference>
<keyword evidence="5" id="KW-1185">Reference proteome</keyword>
<dbReference type="GO" id="GO:0004525">
    <property type="term" value="F:ribonuclease III activity"/>
    <property type="evidence" value="ECO:0007669"/>
    <property type="project" value="InterPro"/>
</dbReference>
<name>A0A9Q0AK24_9PEZI</name>
<evidence type="ECO:0000256" key="1">
    <source>
        <dbReference type="ARBA" id="ARBA00022884"/>
    </source>
</evidence>
<dbReference type="GO" id="GO:0006369">
    <property type="term" value="P:termination of RNA polymerase II transcription"/>
    <property type="evidence" value="ECO:0007669"/>
    <property type="project" value="TreeGrafter"/>
</dbReference>
<dbReference type="Pfam" id="PF00636">
    <property type="entry name" value="Ribonuclease_3"/>
    <property type="match status" value="1"/>
</dbReference>
<gene>
    <name evidence="4" type="ORF">JX265_010957</name>
</gene>